<dbReference type="Proteomes" id="UP000553632">
    <property type="component" value="Unassembled WGS sequence"/>
</dbReference>
<evidence type="ECO:0000313" key="2">
    <source>
        <dbReference type="Proteomes" id="UP000553632"/>
    </source>
</evidence>
<protein>
    <submittedName>
        <fullName evidence="1">Uncharacterized protein</fullName>
    </submittedName>
</protein>
<organism evidence="1 2">
    <name type="scientific">Perkinsus olseni</name>
    <name type="common">Perkinsus atlanticus</name>
    <dbReference type="NCBI Taxonomy" id="32597"/>
    <lineage>
        <taxon>Eukaryota</taxon>
        <taxon>Sar</taxon>
        <taxon>Alveolata</taxon>
        <taxon>Perkinsozoa</taxon>
        <taxon>Perkinsea</taxon>
        <taxon>Perkinsida</taxon>
        <taxon>Perkinsidae</taxon>
        <taxon>Perkinsus</taxon>
    </lineage>
</organism>
<evidence type="ECO:0000313" key="1">
    <source>
        <dbReference type="EMBL" id="KAF4682780.1"/>
    </source>
</evidence>
<dbReference type="EMBL" id="JABANO010040735">
    <property type="protein sequence ID" value="KAF4682780.1"/>
    <property type="molecule type" value="Genomic_DNA"/>
</dbReference>
<gene>
    <name evidence="1" type="ORF">FOZ63_015636</name>
</gene>
<dbReference type="AlphaFoldDB" id="A0A7J6NH31"/>
<reference evidence="1 2" key="1">
    <citation type="submission" date="2020-04" db="EMBL/GenBank/DDBJ databases">
        <title>Perkinsus olseni comparative genomics.</title>
        <authorList>
            <person name="Bogema D.R."/>
        </authorList>
    </citation>
    <scope>NUCLEOTIDE SEQUENCE [LARGE SCALE GENOMIC DNA]</scope>
    <source>
        <strain evidence="1 2">ATCC PRA-207</strain>
    </source>
</reference>
<accession>A0A7J6NH31</accession>
<feature type="non-terminal residue" evidence="1">
    <location>
        <position position="134"/>
    </location>
</feature>
<keyword evidence="2" id="KW-1185">Reference proteome</keyword>
<comment type="caution">
    <text evidence="1">The sequence shown here is derived from an EMBL/GenBank/DDBJ whole genome shotgun (WGS) entry which is preliminary data.</text>
</comment>
<name>A0A7J6NH31_PEROL</name>
<sequence length="134" mass="15159">GDPEVVALAVEALSERRQLEVLECLLWEAPLEVAKLLFARKCNSDAVRMVCDVALCDPKPDLLHLLRRQPGDSSDTIRRTLRVCEARLGKETMRLTYREKSFRAGGKRLGPPKAIYGLSVVVELHEIELLQDRH</sequence>
<proteinExistence type="predicted"/>